<keyword evidence="2" id="KW-0472">Membrane</keyword>
<evidence type="ECO:0000313" key="3">
    <source>
        <dbReference type="EMBL" id="MDF2254591.1"/>
    </source>
</evidence>
<comment type="caution">
    <text evidence="3">The sequence shown here is derived from an EMBL/GenBank/DDBJ whole genome shotgun (WGS) entry which is preliminary data.</text>
</comment>
<protein>
    <submittedName>
        <fullName evidence="3">Uncharacterized protein</fullName>
    </submittedName>
</protein>
<evidence type="ECO:0000256" key="1">
    <source>
        <dbReference type="SAM" id="MobiDB-lite"/>
    </source>
</evidence>
<dbReference type="Proteomes" id="UP001220022">
    <property type="component" value="Unassembled WGS sequence"/>
</dbReference>
<gene>
    <name evidence="3" type="ORF">P2L57_02220</name>
</gene>
<evidence type="ECO:0000256" key="2">
    <source>
        <dbReference type="SAM" id="Phobius"/>
    </source>
</evidence>
<proteinExistence type="predicted"/>
<evidence type="ECO:0000313" key="4">
    <source>
        <dbReference type="Proteomes" id="UP001220022"/>
    </source>
</evidence>
<feature type="region of interest" description="Disordered" evidence="1">
    <location>
        <begin position="29"/>
        <end position="53"/>
    </location>
</feature>
<dbReference type="RefSeq" id="WP_275807246.1">
    <property type="nucleotide sequence ID" value="NZ_BAAANM010000020.1"/>
</dbReference>
<accession>A0ABT5YSK9</accession>
<organism evidence="3 4">
    <name type="scientific">Streptantibioticus ferralitis</name>
    <dbReference type="NCBI Taxonomy" id="236510"/>
    <lineage>
        <taxon>Bacteria</taxon>
        <taxon>Bacillati</taxon>
        <taxon>Actinomycetota</taxon>
        <taxon>Actinomycetes</taxon>
        <taxon>Kitasatosporales</taxon>
        <taxon>Streptomycetaceae</taxon>
        <taxon>Streptantibioticus</taxon>
    </lineage>
</organism>
<feature type="transmembrane region" description="Helical" evidence="2">
    <location>
        <begin position="55"/>
        <end position="79"/>
    </location>
</feature>
<dbReference type="EMBL" id="JARHTQ010000001">
    <property type="protein sequence ID" value="MDF2254591.1"/>
    <property type="molecule type" value="Genomic_DNA"/>
</dbReference>
<reference evidence="3 4" key="1">
    <citation type="submission" date="2023-03" db="EMBL/GenBank/DDBJ databases">
        <title>Draft genome sequence of type strain Streptomyces ferralitis JCM 14344.</title>
        <authorList>
            <person name="Klaysubun C."/>
            <person name="Duangmal K."/>
        </authorList>
    </citation>
    <scope>NUCLEOTIDE SEQUENCE [LARGE SCALE GENOMIC DNA]</scope>
    <source>
        <strain evidence="3 4">JCM 14344</strain>
    </source>
</reference>
<keyword evidence="2" id="KW-1133">Transmembrane helix</keyword>
<keyword evidence="4" id="KW-1185">Reference proteome</keyword>
<sequence>MGGKASHEDVAAALRDRLRAADERIVPPPGLWERVQASSPAASDRSRQRRPRWRSVHTVLSAAAVVAAIAVIALGASWLGRSGRSSPARPAPSATLTVYNAEAPCQPLRTMECALHLARNPYAPYSAAGNSAGKVWHGDRLAATCVIADGTLIQDESGITSTRWYLVSTAAGIRGWLPGVRTRNSTEIRTCTAAEARSR</sequence>
<keyword evidence="2" id="KW-0812">Transmembrane</keyword>
<name>A0ABT5YSK9_9ACTN</name>